<organism evidence="1 2">
    <name type="scientific">Solanum tuberosum</name>
    <name type="common">Potato</name>
    <dbReference type="NCBI Taxonomy" id="4113"/>
    <lineage>
        <taxon>Eukaryota</taxon>
        <taxon>Viridiplantae</taxon>
        <taxon>Streptophyta</taxon>
        <taxon>Embryophyta</taxon>
        <taxon>Tracheophyta</taxon>
        <taxon>Spermatophyta</taxon>
        <taxon>Magnoliopsida</taxon>
        <taxon>eudicotyledons</taxon>
        <taxon>Gunneridae</taxon>
        <taxon>Pentapetalae</taxon>
        <taxon>asterids</taxon>
        <taxon>lamiids</taxon>
        <taxon>Solanales</taxon>
        <taxon>Solanaceae</taxon>
        <taxon>Solanoideae</taxon>
        <taxon>Solaneae</taxon>
        <taxon>Solanum</taxon>
    </lineage>
</organism>
<reference evidence="1 2" key="1">
    <citation type="journal article" date="2021" name="bioRxiv">
        <title>Chromosome-scale and haplotype-resolved genome assembly of a tetraploid potato cultivar.</title>
        <authorList>
            <person name="Sun H."/>
            <person name="Jiao W.-B."/>
            <person name="Krause K."/>
            <person name="Campoy J.A."/>
            <person name="Goel M."/>
            <person name="Folz-Donahue K."/>
            <person name="Kukat C."/>
            <person name="Huettel B."/>
            <person name="Schneeberger K."/>
        </authorList>
    </citation>
    <scope>NUCLEOTIDE SEQUENCE [LARGE SCALE GENOMIC DNA]</scope>
    <source>
        <strain evidence="1">SolTubOtavaFocal</strain>
        <tissue evidence="1">Leaves</tissue>
    </source>
</reference>
<dbReference type="PANTHER" id="PTHR34222:SF97">
    <property type="entry name" value="CATALYTIC REGION, PUTATIVE-RELATED"/>
    <property type="match status" value="1"/>
</dbReference>
<evidence type="ECO:0000313" key="2">
    <source>
        <dbReference type="Proteomes" id="UP000826656"/>
    </source>
</evidence>
<dbReference type="Proteomes" id="UP000826656">
    <property type="component" value="Unassembled WGS sequence"/>
</dbReference>
<comment type="caution">
    <text evidence="1">The sequence shown here is derived from an EMBL/GenBank/DDBJ whole genome shotgun (WGS) entry which is preliminary data.</text>
</comment>
<evidence type="ECO:0000313" key="1">
    <source>
        <dbReference type="EMBL" id="KAH0775924.1"/>
    </source>
</evidence>
<name>A0ABQ7W5B5_SOLTU</name>
<protein>
    <recommendedName>
        <fullName evidence="3">GAG-pre-integrase domain-containing protein</fullName>
    </recommendedName>
</protein>
<gene>
    <name evidence="1" type="ORF">KY290_007335</name>
</gene>
<keyword evidence="2" id="KW-1185">Reference proteome</keyword>
<dbReference type="EMBL" id="JAIVGD010000003">
    <property type="protein sequence ID" value="KAH0775924.1"/>
    <property type="molecule type" value="Genomic_DNA"/>
</dbReference>
<sequence length="275" mass="31185">MMNPLPNVNKAHAMIAFDESQRVTTGTRIGGDVHESMALYAGKGNDSMMQSNKGKNVCNSYDPMAMYTGRGRCGSTRNGSNYKQKKNLHLVCDYCKLHGHTNDICYRMIGYPVDWKFKKKFGPGQGVLNIGKTNYAYIDNQATDEFEHVEGSNINSGSLEHDTKMGHIGHENQLIAQPTFTPNQYNKILQMIDKEDSLEYMTNTTDLSNGMVNGIGKERNGLYYLPNHFPERVAYNERNTLMSNVVMNLEGFKWHNRLGHPSMKNQFSKPVKRIK</sequence>
<accession>A0ABQ7W5B5</accession>
<evidence type="ECO:0008006" key="3">
    <source>
        <dbReference type="Google" id="ProtNLM"/>
    </source>
</evidence>
<dbReference type="PANTHER" id="PTHR34222">
    <property type="entry name" value="GAG_PRE-INTEGRS DOMAIN-CONTAINING PROTEIN"/>
    <property type="match status" value="1"/>
</dbReference>
<proteinExistence type="predicted"/>